<organism evidence="4 5">
    <name type="scientific">Marivita geojedonensis</name>
    <dbReference type="NCBI Taxonomy" id="1123756"/>
    <lineage>
        <taxon>Bacteria</taxon>
        <taxon>Pseudomonadati</taxon>
        <taxon>Pseudomonadota</taxon>
        <taxon>Alphaproteobacteria</taxon>
        <taxon>Rhodobacterales</taxon>
        <taxon>Roseobacteraceae</taxon>
        <taxon>Marivita</taxon>
    </lineage>
</organism>
<dbReference type="GO" id="GO:0004497">
    <property type="term" value="F:monooxygenase activity"/>
    <property type="evidence" value="ECO:0007669"/>
    <property type="project" value="UniProtKB-KW"/>
</dbReference>
<dbReference type="AlphaFoldDB" id="A0A1X4NMT2"/>
<keyword evidence="1" id="KW-0560">Oxidoreductase</keyword>
<dbReference type="Pfam" id="PF00296">
    <property type="entry name" value="Bac_luciferase"/>
    <property type="match status" value="1"/>
</dbReference>
<keyword evidence="5" id="KW-1185">Reference proteome</keyword>
<dbReference type="Gene3D" id="3.20.20.30">
    <property type="entry name" value="Luciferase-like domain"/>
    <property type="match status" value="1"/>
</dbReference>
<dbReference type="GO" id="GO:0005829">
    <property type="term" value="C:cytosol"/>
    <property type="evidence" value="ECO:0007669"/>
    <property type="project" value="TreeGrafter"/>
</dbReference>
<comment type="caution">
    <text evidence="4">The sequence shown here is derived from an EMBL/GenBank/DDBJ whole genome shotgun (WGS) entry which is preliminary data.</text>
</comment>
<dbReference type="InterPro" id="IPR050766">
    <property type="entry name" value="Bact_Lucif_Oxidored"/>
</dbReference>
<dbReference type="InterPro" id="IPR011251">
    <property type="entry name" value="Luciferase-like_dom"/>
</dbReference>
<dbReference type="PANTHER" id="PTHR30137:SF8">
    <property type="entry name" value="BLR5498 PROTEIN"/>
    <property type="match status" value="1"/>
</dbReference>
<dbReference type="OrthoDB" id="9804736at2"/>
<dbReference type="Proteomes" id="UP000193926">
    <property type="component" value="Unassembled WGS sequence"/>
</dbReference>
<dbReference type="RefSeq" id="WP_085635939.1">
    <property type="nucleotide sequence ID" value="NZ_JFKC01000004.1"/>
</dbReference>
<feature type="domain" description="Luciferase-like" evidence="3">
    <location>
        <begin position="1"/>
        <end position="313"/>
    </location>
</feature>
<gene>
    <name evidence="4" type="ORF">MGEO_06575</name>
</gene>
<dbReference type="GO" id="GO:0016705">
    <property type="term" value="F:oxidoreductase activity, acting on paired donors, with incorporation or reduction of molecular oxygen"/>
    <property type="evidence" value="ECO:0007669"/>
    <property type="project" value="InterPro"/>
</dbReference>
<name>A0A1X4NMT2_9RHOB</name>
<reference evidence="4 5" key="1">
    <citation type="submission" date="2014-03" db="EMBL/GenBank/DDBJ databases">
        <title>The draft genome sequence of Marivita geojedonensis KCTC 23882.</title>
        <authorList>
            <person name="Lai Q."/>
            <person name="Shao Z."/>
        </authorList>
    </citation>
    <scope>NUCLEOTIDE SEQUENCE [LARGE SCALE GENOMIC DNA]</scope>
    <source>
        <strain evidence="4 5">DPG-138</strain>
    </source>
</reference>
<evidence type="ECO:0000256" key="2">
    <source>
        <dbReference type="ARBA" id="ARBA00023033"/>
    </source>
</evidence>
<evidence type="ECO:0000259" key="3">
    <source>
        <dbReference type="Pfam" id="PF00296"/>
    </source>
</evidence>
<proteinExistence type="predicted"/>
<dbReference type="PANTHER" id="PTHR30137">
    <property type="entry name" value="LUCIFERASE-LIKE MONOOXYGENASE"/>
    <property type="match status" value="1"/>
</dbReference>
<sequence>MEFSLFAHMERMTPDQSHEQLNSEFIELCKMADDARMRAVWTGEHHGMDFTITPNPLLALVNLANHTRHVKLGTGTVIAPFWHPIKLAGEAASADLITGGRIELGIARGAYSYEYERLMPGMDAWEAGQRMREMAPLIPKLWEGDCAHEGEFFRFPATTSAPKPVQEGGPPIWIAARDPNSHEFGVHNGFNIQVTPLWQGIEEIETLMDRFNAACDSYEGKRPKIMLLHHTYVGKDATDVEQAARELSRFYCYFGAWFQNKRPVRQGLIEELSEEEMAANTMMAPENIKRDLTIGTSQEVIDQIKRYEDLGYDEYSFWIDSGMSFERKRDSLARFIDDVMPAFQ</sequence>
<keyword evidence="2 4" id="KW-0503">Monooxygenase</keyword>
<dbReference type="STRING" id="1123756.MGEO_06575"/>
<evidence type="ECO:0000256" key="1">
    <source>
        <dbReference type="ARBA" id="ARBA00023002"/>
    </source>
</evidence>
<dbReference type="InterPro" id="IPR036661">
    <property type="entry name" value="Luciferase-like_sf"/>
</dbReference>
<evidence type="ECO:0000313" key="4">
    <source>
        <dbReference type="EMBL" id="OSQ51588.1"/>
    </source>
</evidence>
<protein>
    <submittedName>
        <fullName evidence="4">Monooxygenase</fullName>
    </submittedName>
</protein>
<dbReference type="EMBL" id="JFKC01000004">
    <property type="protein sequence ID" value="OSQ51588.1"/>
    <property type="molecule type" value="Genomic_DNA"/>
</dbReference>
<dbReference type="SUPFAM" id="SSF51679">
    <property type="entry name" value="Bacterial luciferase-like"/>
    <property type="match status" value="1"/>
</dbReference>
<evidence type="ECO:0000313" key="5">
    <source>
        <dbReference type="Proteomes" id="UP000193926"/>
    </source>
</evidence>
<accession>A0A1X4NMT2</accession>